<keyword evidence="7 10" id="KW-0418">Kinase</keyword>
<dbReference type="RefSeq" id="WP_264144101.1">
    <property type="nucleotide sequence ID" value="NZ_JAOYEY010000048.1"/>
</dbReference>
<comment type="caution">
    <text evidence="12">The sequence shown here is derived from an EMBL/GenBank/DDBJ whole genome shotgun (WGS) entry which is preliminary data.</text>
</comment>
<dbReference type="Pfam" id="PF02223">
    <property type="entry name" value="Thymidylate_kin"/>
    <property type="match status" value="1"/>
</dbReference>
<keyword evidence="4 10" id="KW-0808">Transferase</keyword>
<keyword evidence="13" id="KW-1185">Reference proteome</keyword>
<reference evidence="12 13" key="1">
    <citation type="submission" date="2022-10" db="EMBL/GenBank/DDBJ databases">
        <title>Draft genome assembly of moderately radiation resistant bacterium Metabacillus halosaccharovorans.</title>
        <authorList>
            <person name="Pal S."/>
            <person name="Gopinathan A."/>
        </authorList>
    </citation>
    <scope>NUCLEOTIDE SEQUENCE [LARGE SCALE GENOMIC DNA]</scope>
    <source>
        <strain evidence="12 13">VITHBRA001</strain>
    </source>
</reference>
<dbReference type="HAMAP" id="MF_00165">
    <property type="entry name" value="Thymidylate_kinase"/>
    <property type="match status" value="1"/>
</dbReference>
<evidence type="ECO:0000256" key="4">
    <source>
        <dbReference type="ARBA" id="ARBA00022679"/>
    </source>
</evidence>
<feature type="binding site" evidence="10">
    <location>
        <begin position="11"/>
        <end position="18"/>
    </location>
    <ligand>
        <name>ATP</name>
        <dbReference type="ChEBI" id="CHEBI:30616"/>
    </ligand>
</feature>
<dbReference type="PANTHER" id="PTHR10344">
    <property type="entry name" value="THYMIDYLATE KINASE"/>
    <property type="match status" value="1"/>
</dbReference>
<proteinExistence type="inferred from homology"/>
<dbReference type="EMBL" id="JAOYEY010000048">
    <property type="protein sequence ID" value="MCV9887879.1"/>
    <property type="molecule type" value="Genomic_DNA"/>
</dbReference>
<dbReference type="InterPro" id="IPR039430">
    <property type="entry name" value="Thymidylate_kin-like_dom"/>
</dbReference>
<dbReference type="Proteomes" id="UP001526147">
    <property type="component" value="Unassembled WGS sequence"/>
</dbReference>
<dbReference type="InterPro" id="IPR018094">
    <property type="entry name" value="Thymidylate_kinase"/>
</dbReference>
<sequence length="211" mass="24531">MKRGLLIAVCGLDGAGKTTQINLLNNWFQSNKLPCEITKQPTDYYRNDRRVRRYLDHGECEDMKVLALLAAADRRYHLSTYIEPCIKRGTSIITDRYLYSSLAYFKFRGLDHEYVKYLNGDIREPDITIFLDIDPEITLLRVRDRDGQHTKYEEKDPRMFKEIRNYFKEVLPAATLLIDATLDKQTIHERIVSEVSNKHSELNGGVSVGIK</sequence>
<evidence type="ECO:0000256" key="5">
    <source>
        <dbReference type="ARBA" id="ARBA00022727"/>
    </source>
</evidence>
<dbReference type="SUPFAM" id="SSF52540">
    <property type="entry name" value="P-loop containing nucleoside triphosphate hydrolases"/>
    <property type="match status" value="1"/>
</dbReference>
<evidence type="ECO:0000256" key="2">
    <source>
        <dbReference type="ARBA" id="ARBA00012980"/>
    </source>
</evidence>
<organism evidence="12 13">
    <name type="scientific">Metabacillus halosaccharovorans</name>
    <dbReference type="NCBI Taxonomy" id="930124"/>
    <lineage>
        <taxon>Bacteria</taxon>
        <taxon>Bacillati</taxon>
        <taxon>Bacillota</taxon>
        <taxon>Bacilli</taxon>
        <taxon>Bacillales</taxon>
        <taxon>Bacillaceae</taxon>
        <taxon>Metabacillus</taxon>
    </lineage>
</organism>
<dbReference type="GO" id="GO:0004798">
    <property type="term" value="F:dTMP kinase activity"/>
    <property type="evidence" value="ECO:0007669"/>
    <property type="project" value="UniProtKB-EC"/>
</dbReference>
<evidence type="ECO:0000256" key="3">
    <source>
        <dbReference type="ARBA" id="ARBA00017144"/>
    </source>
</evidence>
<keyword evidence="8 10" id="KW-0067">ATP-binding</keyword>
<dbReference type="NCBIfam" id="TIGR00041">
    <property type="entry name" value="DTMP_kinase"/>
    <property type="match status" value="1"/>
</dbReference>
<comment type="function">
    <text evidence="10">Phosphorylation of dTMP to form dTDP in both de novo and salvage pathways of dTTP synthesis.</text>
</comment>
<evidence type="ECO:0000313" key="12">
    <source>
        <dbReference type="EMBL" id="MCV9887879.1"/>
    </source>
</evidence>
<evidence type="ECO:0000256" key="9">
    <source>
        <dbReference type="ARBA" id="ARBA00048743"/>
    </source>
</evidence>
<evidence type="ECO:0000313" key="13">
    <source>
        <dbReference type="Proteomes" id="UP001526147"/>
    </source>
</evidence>
<keyword evidence="6 10" id="KW-0547">Nucleotide-binding</keyword>
<comment type="catalytic activity">
    <reaction evidence="9 10">
        <text>dTMP + ATP = dTDP + ADP</text>
        <dbReference type="Rhea" id="RHEA:13517"/>
        <dbReference type="ChEBI" id="CHEBI:30616"/>
        <dbReference type="ChEBI" id="CHEBI:58369"/>
        <dbReference type="ChEBI" id="CHEBI:63528"/>
        <dbReference type="ChEBI" id="CHEBI:456216"/>
        <dbReference type="EC" id="2.7.4.9"/>
    </reaction>
</comment>
<evidence type="ECO:0000256" key="1">
    <source>
        <dbReference type="ARBA" id="ARBA00009776"/>
    </source>
</evidence>
<dbReference type="CDD" id="cd01672">
    <property type="entry name" value="TMPK"/>
    <property type="match status" value="1"/>
</dbReference>
<gene>
    <name evidence="10 12" type="primary">tmk</name>
    <name evidence="12" type="ORF">OIH86_19730</name>
</gene>
<evidence type="ECO:0000256" key="8">
    <source>
        <dbReference type="ARBA" id="ARBA00022840"/>
    </source>
</evidence>
<protein>
    <recommendedName>
        <fullName evidence="3 10">Thymidylate kinase</fullName>
        <ecNumber evidence="2 10">2.7.4.9</ecNumber>
    </recommendedName>
    <alternativeName>
        <fullName evidence="10">dTMP kinase</fullName>
    </alternativeName>
</protein>
<comment type="similarity">
    <text evidence="1 10">Belongs to the thymidylate kinase family.</text>
</comment>
<feature type="domain" description="Thymidylate kinase-like" evidence="11">
    <location>
        <begin position="11"/>
        <end position="191"/>
    </location>
</feature>
<keyword evidence="5 10" id="KW-0545">Nucleotide biosynthesis</keyword>
<dbReference type="EC" id="2.7.4.9" evidence="2 10"/>
<evidence type="ECO:0000256" key="6">
    <source>
        <dbReference type="ARBA" id="ARBA00022741"/>
    </source>
</evidence>
<dbReference type="Gene3D" id="3.40.50.300">
    <property type="entry name" value="P-loop containing nucleotide triphosphate hydrolases"/>
    <property type="match status" value="1"/>
</dbReference>
<dbReference type="InterPro" id="IPR027417">
    <property type="entry name" value="P-loop_NTPase"/>
</dbReference>
<dbReference type="PANTHER" id="PTHR10344:SF4">
    <property type="entry name" value="UMP-CMP KINASE 2, MITOCHONDRIAL"/>
    <property type="match status" value="1"/>
</dbReference>
<evidence type="ECO:0000256" key="7">
    <source>
        <dbReference type="ARBA" id="ARBA00022777"/>
    </source>
</evidence>
<name>A0ABT3DLE6_9BACI</name>
<evidence type="ECO:0000256" key="10">
    <source>
        <dbReference type="HAMAP-Rule" id="MF_00165"/>
    </source>
</evidence>
<accession>A0ABT3DLE6</accession>
<evidence type="ECO:0000259" key="11">
    <source>
        <dbReference type="Pfam" id="PF02223"/>
    </source>
</evidence>